<protein>
    <submittedName>
        <fullName evidence="2">Uncharacterized protein</fullName>
    </submittedName>
</protein>
<reference evidence="2" key="1">
    <citation type="submission" date="2024-06" db="EMBL/GenBank/DDBJ databases">
        <title>High activity and specificity of bacteriophage cocktails against carbapenem-resistant Klebsiella pneumoniae belonging to high-risk clones CG258 and ST307.</title>
        <authorList>
            <person name="Jimenez Quiceno J."/>
            <person name="Salazar Ospina L."/>
            <person name="Tellez Carrasquilla S."/>
        </authorList>
    </citation>
    <scope>NUCLEOTIDE SEQUENCE</scope>
</reference>
<accession>A0AAU8HZ70</accession>
<sequence length="31" mass="3687">MPCYPVRHREKETSGNNAYIINKGDTHDNYY</sequence>
<organism evidence="2">
    <name type="scientific">Klebsiella phage FKP3</name>
    <dbReference type="NCBI Taxonomy" id="3231233"/>
    <lineage>
        <taxon>Viruses</taxon>
        <taxon>Duplodnaviria</taxon>
        <taxon>Heunggongvirae</taxon>
        <taxon>Uroviricota</taxon>
        <taxon>Caudoviricetes</taxon>
        <taxon>Stephanstirmvirinae</taxon>
        <taxon>Justusliebigvirus</taxon>
    </lineage>
</organism>
<name>A0AAU8HZ70_9CAUD</name>
<evidence type="ECO:0000313" key="2">
    <source>
        <dbReference type="EMBL" id="XCI77948.1"/>
    </source>
</evidence>
<evidence type="ECO:0000256" key="1">
    <source>
        <dbReference type="SAM" id="MobiDB-lite"/>
    </source>
</evidence>
<proteinExistence type="predicted"/>
<dbReference type="EMBL" id="PP895363">
    <property type="protein sequence ID" value="XCI77948.1"/>
    <property type="molecule type" value="Genomic_DNA"/>
</dbReference>
<feature type="region of interest" description="Disordered" evidence="1">
    <location>
        <begin position="1"/>
        <end position="31"/>
    </location>
</feature>